<dbReference type="PANTHER" id="PTHR31147:SF66">
    <property type="entry name" value="OS05G0315700 PROTEIN"/>
    <property type="match status" value="1"/>
</dbReference>
<dbReference type="Gene3D" id="3.30.559.10">
    <property type="entry name" value="Chloramphenicol acetyltransferase-like domain"/>
    <property type="match status" value="2"/>
</dbReference>
<dbReference type="Proteomes" id="UP000515121">
    <property type="component" value="Unplaced"/>
</dbReference>
<dbReference type="GO" id="GO:0016740">
    <property type="term" value="F:transferase activity"/>
    <property type="evidence" value="ECO:0007669"/>
    <property type="project" value="UniProtKB-KW"/>
</dbReference>
<dbReference type="Pfam" id="PF02458">
    <property type="entry name" value="Transferase"/>
    <property type="match status" value="1"/>
</dbReference>
<dbReference type="InterPro" id="IPR023213">
    <property type="entry name" value="CAT-like_dom_sf"/>
</dbReference>
<reference evidence="4" key="1">
    <citation type="submission" date="2025-08" db="UniProtKB">
        <authorList>
            <consortium name="RefSeq"/>
        </authorList>
    </citation>
    <scope>IDENTIFICATION</scope>
    <source>
        <tissue evidence="4">Fruit stalk</tissue>
    </source>
</reference>
<evidence type="ECO:0000256" key="2">
    <source>
        <dbReference type="ARBA" id="ARBA00022679"/>
    </source>
</evidence>
<name>A0A6P5YV53_DURZI</name>
<protein>
    <submittedName>
        <fullName evidence="4">Benzyl alcohol O-benzoyltransferase-like</fullName>
    </submittedName>
</protein>
<organism evidence="3 4">
    <name type="scientific">Durio zibethinus</name>
    <name type="common">Durian</name>
    <dbReference type="NCBI Taxonomy" id="66656"/>
    <lineage>
        <taxon>Eukaryota</taxon>
        <taxon>Viridiplantae</taxon>
        <taxon>Streptophyta</taxon>
        <taxon>Embryophyta</taxon>
        <taxon>Tracheophyta</taxon>
        <taxon>Spermatophyta</taxon>
        <taxon>Magnoliopsida</taxon>
        <taxon>eudicotyledons</taxon>
        <taxon>Gunneridae</taxon>
        <taxon>Pentapetalae</taxon>
        <taxon>rosids</taxon>
        <taxon>malvids</taxon>
        <taxon>Malvales</taxon>
        <taxon>Malvaceae</taxon>
        <taxon>Helicteroideae</taxon>
        <taxon>Durio</taxon>
    </lineage>
</organism>
<dbReference type="PANTHER" id="PTHR31147">
    <property type="entry name" value="ACYL TRANSFERASE 4"/>
    <property type="match status" value="1"/>
</dbReference>
<dbReference type="KEGG" id="dzi:111295033"/>
<evidence type="ECO:0000313" key="4">
    <source>
        <dbReference type="RefSeq" id="XP_022744115.1"/>
    </source>
</evidence>
<dbReference type="OrthoDB" id="1483986at2759"/>
<dbReference type="InterPro" id="IPR050898">
    <property type="entry name" value="Plant_acyltransferase"/>
</dbReference>
<comment type="similarity">
    <text evidence="1">Belongs to the plant acyltransferase family.</text>
</comment>
<keyword evidence="3" id="KW-1185">Reference proteome</keyword>
<proteinExistence type="inferred from homology"/>
<dbReference type="RefSeq" id="XP_022744115.1">
    <property type="nucleotide sequence ID" value="XM_022888380.1"/>
</dbReference>
<evidence type="ECO:0000313" key="3">
    <source>
        <dbReference type="Proteomes" id="UP000515121"/>
    </source>
</evidence>
<evidence type="ECO:0000256" key="1">
    <source>
        <dbReference type="ARBA" id="ARBA00009861"/>
    </source>
</evidence>
<dbReference type="AlphaFoldDB" id="A0A6P5YV53"/>
<sequence length="450" mass="50056">MALLPSNSLVFTVRRHEPELVVPAKPTPRECKLLSDIDDQEGHRFQIRGMHFYRYNSSMQGKDPAKVIKEALAQTLVFYYPLAGRLREGPNRKFTIDCTGEGVLFTEADADVTLEEFGDAVYPPFPCSEELLYDVPGANEILNCPLLLIQVFFFKKKINRKCGGFIFAHRFNHTMSDGAGLSQFMSAMGEIARGALAPSTPPVWERHLLNARDSPLITCLHDEYDSVGTYGTIIPTDNLVRHSFFFGPTQISALRRFVPDNLRCSTFDVLSACIWRCRTQALGLYPDEDIRLICIVNARSKFNPPLSLGYYGNALCYPAASTTAGKLCQNPLEYALKLVKEAKTRATEEYMKSTADLLVLRGRPNVNLVGSFLVSDLTRAKFLEVDFGWGEAAFFGPATSWELISFYMPSKNEKGEDGIVVPVCLPAPAMKSFVKELDGLLKDETAAVGA</sequence>
<gene>
    <name evidence="4" type="primary">LOC111295033</name>
</gene>
<keyword evidence="2" id="KW-0808">Transferase</keyword>
<dbReference type="GeneID" id="111295033"/>
<accession>A0A6P5YV53</accession>